<keyword evidence="2" id="KW-1185">Reference proteome</keyword>
<accession>A0AAD9IC78</accession>
<dbReference type="SUPFAM" id="SSF53098">
    <property type="entry name" value="Ribonuclease H-like"/>
    <property type="match status" value="1"/>
</dbReference>
<dbReference type="EMBL" id="JAQQPM010000008">
    <property type="protein sequence ID" value="KAK2074818.1"/>
    <property type="molecule type" value="Genomic_DNA"/>
</dbReference>
<name>A0AAD9IC78_9PEZI</name>
<evidence type="ECO:0000313" key="2">
    <source>
        <dbReference type="Proteomes" id="UP001217918"/>
    </source>
</evidence>
<evidence type="ECO:0000313" key="1">
    <source>
        <dbReference type="EMBL" id="KAK2074818.1"/>
    </source>
</evidence>
<reference evidence="1" key="1">
    <citation type="journal article" date="2023" name="Mol. Plant Microbe Interact.">
        <title>Elucidating the Obligate Nature and Biological Capacity of an Invasive Fungal Corn Pathogen.</title>
        <authorList>
            <person name="MacCready J.S."/>
            <person name="Roggenkamp E.M."/>
            <person name="Gdanetz K."/>
            <person name="Chilvers M.I."/>
        </authorList>
    </citation>
    <scope>NUCLEOTIDE SEQUENCE</scope>
    <source>
        <strain evidence="1">PM02</strain>
    </source>
</reference>
<comment type="caution">
    <text evidence="1">The sequence shown here is derived from an EMBL/GenBank/DDBJ whole genome shotgun (WGS) entry which is preliminary data.</text>
</comment>
<dbReference type="AlphaFoldDB" id="A0AAD9IC78"/>
<organism evidence="1 2">
    <name type="scientific">Phyllachora maydis</name>
    <dbReference type="NCBI Taxonomy" id="1825666"/>
    <lineage>
        <taxon>Eukaryota</taxon>
        <taxon>Fungi</taxon>
        <taxon>Dikarya</taxon>
        <taxon>Ascomycota</taxon>
        <taxon>Pezizomycotina</taxon>
        <taxon>Sordariomycetes</taxon>
        <taxon>Sordariomycetidae</taxon>
        <taxon>Phyllachorales</taxon>
        <taxon>Phyllachoraceae</taxon>
        <taxon>Phyllachora</taxon>
    </lineage>
</organism>
<dbReference type="Proteomes" id="UP001217918">
    <property type="component" value="Unassembled WGS sequence"/>
</dbReference>
<proteinExistence type="predicted"/>
<protein>
    <submittedName>
        <fullName evidence="1">Uncharacterized protein</fullName>
    </submittedName>
</protein>
<sequence>MSRKRERSPAGQSSEIILVKRPRLHRPAVPSLPAARGVAAATWDTCVTQPAPLVRYKVFLDEVPDESWWDQILEVEKAFQATTRLNINKSRRITGPIAHIRRKDKKTFAIFSQARQHAQKSDASVMHETSVGGYSVVSVAPDGNTFDCSAWYCDYPADILCGEMLGLAQALRTARDRLNGVAEATAEGPPVVEKVVFFSDSVAALRLLDPRVKNKWLRPIANEGKARKIRDQMYDEMAAFPAGVRIELRWMPRNSSCNDLASMIQVVVLNMALTTAGLNLHERCANGVMMPLPWNFSNCDQTYGHLYRPNAPRFVEWNCDVTLDTFMPWQQ</sequence>
<dbReference type="InterPro" id="IPR012337">
    <property type="entry name" value="RNaseH-like_sf"/>
</dbReference>
<gene>
    <name evidence="1" type="ORF">P8C59_008992</name>
</gene>